<accession>A0A8S5NYC4</accession>
<dbReference type="EMBL" id="BK015283">
    <property type="protein sequence ID" value="DAD99388.1"/>
    <property type="molecule type" value="Genomic_DNA"/>
</dbReference>
<evidence type="ECO:0000313" key="1">
    <source>
        <dbReference type="EMBL" id="DAD99388.1"/>
    </source>
</evidence>
<name>A0A8S5NYC4_9CAUD</name>
<reference evidence="1" key="1">
    <citation type="journal article" date="2021" name="Proc. Natl. Acad. Sci. U.S.A.">
        <title>A Catalog of Tens of Thousands of Viruses from Human Metagenomes Reveals Hidden Associations with Chronic Diseases.</title>
        <authorList>
            <person name="Tisza M.J."/>
            <person name="Buck C.B."/>
        </authorList>
    </citation>
    <scope>NUCLEOTIDE SEQUENCE</scope>
    <source>
        <strain evidence="1">CtrBM8</strain>
    </source>
</reference>
<proteinExistence type="predicted"/>
<organism evidence="1">
    <name type="scientific">Myoviridae sp. ctrBM8</name>
    <dbReference type="NCBI Taxonomy" id="2825178"/>
    <lineage>
        <taxon>Viruses</taxon>
        <taxon>Duplodnaviria</taxon>
        <taxon>Heunggongvirae</taxon>
        <taxon>Uroviricota</taxon>
        <taxon>Caudoviricetes</taxon>
    </lineage>
</organism>
<sequence>MKISDLYARLRNLFNVGVFKKRDKETVTVQTEFGRTLEAAEVFPYGFIAKATEGTALIFTQGGNAGSFLLLPICSAEGAPELQDGDSALWSKDGGFVIVRSDKTVELNGTEHGGLIKIAELKKELEKTNTFLKALLNVLKVPVTEPGNGAPSAFQAALNGALSSLQLADFSQIENTKVQHGGN</sequence>
<protein>
    <submittedName>
        <fullName evidence="1">Uncharacterized protein</fullName>
    </submittedName>
</protein>